<keyword evidence="6" id="KW-1185">Reference proteome</keyword>
<dbReference type="EMBL" id="KN882062">
    <property type="protein sequence ID" value="KIY45089.1"/>
    <property type="molecule type" value="Genomic_DNA"/>
</dbReference>
<dbReference type="PANTHER" id="PTHR13335">
    <property type="entry name" value="TARGET OF RAPAMYCIN COMPLEX 2 SUBUNIT MAPKAP1"/>
    <property type="match status" value="1"/>
</dbReference>
<dbReference type="GO" id="GO:0005737">
    <property type="term" value="C:cytoplasm"/>
    <property type="evidence" value="ECO:0007669"/>
    <property type="project" value="TreeGrafter"/>
</dbReference>
<evidence type="ECO:0000313" key="5">
    <source>
        <dbReference type="EMBL" id="KIY45089.1"/>
    </source>
</evidence>
<dbReference type="InterPro" id="IPR031567">
    <property type="entry name" value="CRIM_dom"/>
</dbReference>
<reference evidence="5 6" key="1">
    <citation type="journal article" date="2015" name="Fungal Genet. Biol.">
        <title>Evolution of novel wood decay mechanisms in Agaricales revealed by the genome sequences of Fistulina hepatica and Cylindrobasidium torrendii.</title>
        <authorList>
            <person name="Floudas D."/>
            <person name="Held B.W."/>
            <person name="Riley R."/>
            <person name="Nagy L.G."/>
            <person name="Koehler G."/>
            <person name="Ransdell A.S."/>
            <person name="Younus H."/>
            <person name="Chow J."/>
            <person name="Chiniquy J."/>
            <person name="Lipzen A."/>
            <person name="Tritt A."/>
            <person name="Sun H."/>
            <person name="Haridas S."/>
            <person name="LaButti K."/>
            <person name="Ohm R.A."/>
            <person name="Kues U."/>
            <person name="Blanchette R.A."/>
            <person name="Grigoriev I.V."/>
            <person name="Minto R.E."/>
            <person name="Hibbett D.S."/>
        </authorList>
    </citation>
    <scope>NUCLEOTIDE SEQUENCE [LARGE SCALE GENOMIC DNA]</scope>
    <source>
        <strain evidence="5 6">ATCC 64428</strain>
    </source>
</reference>
<organism evidence="5 6">
    <name type="scientific">Fistulina hepatica ATCC 64428</name>
    <dbReference type="NCBI Taxonomy" id="1128425"/>
    <lineage>
        <taxon>Eukaryota</taxon>
        <taxon>Fungi</taxon>
        <taxon>Dikarya</taxon>
        <taxon>Basidiomycota</taxon>
        <taxon>Agaricomycotina</taxon>
        <taxon>Agaricomycetes</taxon>
        <taxon>Agaricomycetidae</taxon>
        <taxon>Agaricales</taxon>
        <taxon>Fistulinaceae</taxon>
        <taxon>Fistulina</taxon>
    </lineage>
</organism>
<dbReference type="Pfam" id="PF16979">
    <property type="entry name" value="SIN1_PH"/>
    <property type="match status" value="1"/>
</dbReference>
<proteinExistence type="inferred from homology"/>
<dbReference type="PANTHER" id="PTHR13335:SF1">
    <property type="entry name" value="TARGET OF RAPAMYCIN COMPLEX 2 SUBUNIT MAPKAP1"/>
    <property type="match status" value="1"/>
</dbReference>
<protein>
    <recommendedName>
        <fullName evidence="7">SIN1-domain-containing protein</fullName>
    </recommendedName>
</protein>
<dbReference type="GO" id="GO:0005546">
    <property type="term" value="F:phosphatidylinositol-4,5-bisphosphate binding"/>
    <property type="evidence" value="ECO:0007669"/>
    <property type="project" value="TreeGrafter"/>
</dbReference>
<dbReference type="OrthoDB" id="241990at2759"/>
<feature type="compositionally biased region" description="Low complexity" evidence="2">
    <location>
        <begin position="286"/>
        <end position="304"/>
    </location>
</feature>
<dbReference type="GO" id="GO:0005886">
    <property type="term" value="C:plasma membrane"/>
    <property type="evidence" value="ECO:0007669"/>
    <property type="project" value="TreeGrafter"/>
</dbReference>
<dbReference type="AlphaFoldDB" id="A0A0D7A3Y2"/>
<feature type="region of interest" description="Disordered" evidence="2">
    <location>
        <begin position="286"/>
        <end position="361"/>
    </location>
</feature>
<comment type="similarity">
    <text evidence="1">Belongs to the SIN1 family.</text>
</comment>
<feature type="domain" description="SIN1-type PH" evidence="4">
    <location>
        <begin position="722"/>
        <end position="822"/>
    </location>
</feature>
<feature type="compositionally biased region" description="Acidic residues" evidence="2">
    <location>
        <begin position="226"/>
        <end position="257"/>
    </location>
</feature>
<dbReference type="GO" id="GO:0038203">
    <property type="term" value="P:TORC2 signaling"/>
    <property type="evidence" value="ECO:0007669"/>
    <property type="project" value="TreeGrafter"/>
</dbReference>
<accession>A0A0D7A3Y2</accession>
<name>A0A0D7A3Y2_9AGAR</name>
<feature type="compositionally biased region" description="Pro residues" evidence="2">
    <location>
        <begin position="209"/>
        <end position="219"/>
    </location>
</feature>
<evidence type="ECO:0000256" key="2">
    <source>
        <dbReference type="SAM" id="MobiDB-lite"/>
    </source>
</evidence>
<gene>
    <name evidence="5" type="ORF">FISHEDRAFT_76934</name>
</gene>
<feature type="region of interest" description="Disordered" evidence="2">
    <location>
        <begin position="93"/>
        <end position="135"/>
    </location>
</feature>
<evidence type="ECO:0000256" key="1">
    <source>
        <dbReference type="ARBA" id="ARBA00009407"/>
    </source>
</evidence>
<dbReference type="Gene3D" id="2.30.29.30">
    <property type="entry name" value="Pleckstrin-homology domain (PH domain)/Phosphotyrosine-binding domain (PTB)"/>
    <property type="match status" value="1"/>
</dbReference>
<dbReference type="InterPro" id="IPR031313">
    <property type="entry name" value="Sin1_PH_dom"/>
</dbReference>
<evidence type="ECO:0008006" key="7">
    <source>
        <dbReference type="Google" id="ProtNLM"/>
    </source>
</evidence>
<dbReference type="Proteomes" id="UP000054144">
    <property type="component" value="Unassembled WGS sequence"/>
</dbReference>
<feature type="region of interest" description="Disordered" evidence="2">
    <location>
        <begin position="204"/>
        <end position="257"/>
    </location>
</feature>
<evidence type="ECO:0000259" key="4">
    <source>
        <dbReference type="Pfam" id="PF16979"/>
    </source>
</evidence>
<sequence length="842" mass="91290">MSLISDTDYLIHRLRLSYLRDVQDPYGPRLITIDPSYQHNPYITASSLADVEQWPELCAPVSPNVSEDEEDRPIGFPGARGLKYTQTIMGRRSGGLGLRVSGKRTSTSKRMSVTPRPPAVREALSSSIPTFNAPAKPTIEETAAESHDDSPAGPSQQRIDVQVQEPTPGPAPPPVSVAPFIPKFKGAAEMEARRRIRIAARKGAAIGAVPPPPPPPPPQNLSFDMSSDEEASAEEAESSSDEFDIVEGDASLDDEDVFDPEFVGETRTPVMDDSASDMLSVFSSGSIPSVSASSAPVSVNKPSAGRLSPVSEGGDAGDSGGAYFEMLTPSPSARSAQEQPQAQGKQRRRRSATEPIKASEPPVLSFIRKPVTPIKPMRSALTSRLAAADSSTNPFSELYAAISGRGESDAALTVRVFFPHAREPAGKPMDLCVRRDATVEEALGFALWSYWEEGWLPRLDEGLSGEDDPKWPIRMSAVGWIMRIAEDDGEIDDDFPPPGQERQVIRFNADAYAVMEATPTQVQQNQEVARKIQRRPSRITAVNRTPPPGLLNLPTLQQSNISMQGPGSVTISGLGGLPASTIGSLPLSMSLGASVRGPQVFLRIRVAEAADAVHISTTIQASAGMYMQEVLELICRKRKLADPRDYALLLGDMSLLIPLDRTVASLQGTRELVLVRKSMLPQLGDDVLKGTGKTTDPNASIFKRMSDTPEMQFSGEFDYTTAYKKYVIYRKMPMLVARQERTLAIDGGYVHIMPSANKPKAVFDSGRTTSYHIKNIVDCQQSGKASSVFKLVLNQAGGKKRYYFEADSPKLAAEIVATIKNLKTALDRSGTVNKSRRSRLAG</sequence>
<dbReference type="Pfam" id="PF16978">
    <property type="entry name" value="CRIM"/>
    <property type="match status" value="1"/>
</dbReference>
<feature type="compositionally biased region" description="Polar residues" evidence="2">
    <location>
        <begin position="329"/>
        <end position="344"/>
    </location>
</feature>
<evidence type="ECO:0000259" key="3">
    <source>
        <dbReference type="Pfam" id="PF16978"/>
    </source>
</evidence>
<feature type="domain" description="CRIM" evidence="3">
    <location>
        <begin position="378"/>
        <end position="526"/>
    </location>
</feature>
<dbReference type="InterPro" id="IPR011993">
    <property type="entry name" value="PH-like_dom_sf"/>
</dbReference>
<dbReference type="InterPro" id="IPR008828">
    <property type="entry name" value="Sin1/Avo1"/>
</dbReference>
<evidence type="ECO:0000313" key="6">
    <source>
        <dbReference type="Proteomes" id="UP000054144"/>
    </source>
</evidence>
<dbReference type="GO" id="GO:0031932">
    <property type="term" value="C:TORC2 complex"/>
    <property type="evidence" value="ECO:0007669"/>
    <property type="project" value="InterPro"/>
</dbReference>